<evidence type="ECO:0000256" key="9">
    <source>
        <dbReference type="SAM" id="Phobius"/>
    </source>
</evidence>
<feature type="transmembrane region" description="Helical" evidence="9">
    <location>
        <begin position="195"/>
        <end position="214"/>
    </location>
</feature>
<dbReference type="SMART" id="SM01049">
    <property type="entry name" value="Cache_2"/>
    <property type="match status" value="1"/>
</dbReference>
<feature type="domain" description="Methyl-accepting transducer" evidence="10">
    <location>
        <begin position="275"/>
        <end position="511"/>
    </location>
</feature>
<dbReference type="InterPro" id="IPR033480">
    <property type="entry name" value="sCache_2"/>
</dbReference>
<organism evidence="11 12">
    <name type="scientific">Oryzomicrobium terrae</name>
    <dbReference type="NCBI Taxonomy" id="1735038"/>
    <lineage>
        <taxon>Bacteria</taxon>
        <taxon>Pseudomonadati</taxon>
        <taxon>Pseudomonadota</taxon>
        <taxon>Betaproteobacteria</taxon>
        <taxon>Rhodocyclales</taxon>
        <taxon>Rhodocyclaceae</taxon>
        <taxon>Oryzomicrobium</taxon>
    </lineage>
</organism>
<name>A0A5C1E949_9RHOO</name>
<dbReference type="KEGG" id="otr:OTERR_20200"/>
<dbReference type="FunFam" id="1.10.287.950:FF:000001">
    <property type="entry name" value="Methyl-accepting chemotaxis sensory transducer"/>
    <property type="match status" value="1"/>
</dbReference>
<comment type="similarity">
    <text evidence="7">Belongs to the methyl-accepting chemotaxis (MCP) protein family.</text>
</comment>
<protein>
    <submittedName>
        <fullName evidence="11">Methyl-accepting chemotaxis protein</fullName>
    </submittedName>
</protein>
<dbReference type="GO" id="GO:0007165">
    <property type="term" value="P:signal transduction"/>
    <property type="evidence" value="ECO:0007669"/>
    <property type="project" value="UniProtKB-KW"/>
</dbReference>
<keyword evidence="5 9" id="KW-0472">Membrane</keyword>
<dbReference type="Gene3D" id="1.10.287.950">
    <property type="entry name" value="Methyl-accepting chemotaxis protein"/>
    <property type="match status" value="1"/>
</dbReference>
<sequence length="548" mass="58806">MASPAAQGLTVRTRFTLLIVASVAILAVIFALILAAQRDRLIEDRKEQVRNLIDGVVTMVTYYEAQAKNGQMEPEAAKAAALGAIRAMRYRKSEYFFVQNLDNKMLMHPIKAELENKDMSGLKDPTGKLFFQEFMRVVKASGAGYVDYLWPKPGAEAPVPKLSYVKLFEPWGWVIGTGIYIDDVDSIFRDQALKFAAYMGVAVALLAAFLLLTYRSIIRALGGEPRDAKEAVERIAHGDLNQNIRLAPGDDASLMASMSAMQRELRSMIGQVISSSEQLTQAADQLLATSEEVTGSALHQSEASSAMAAAVEEMTVSIDQVAENARVAHGISVASGELSEQGTEVIHGAAGEMRQIADSVRASSAIIEELGQQSNEITAIVNTIKEIADQTNLLALNAAIEAARAGEAGRGFAVVADEVRKLAERTGHSTQEIAAMIGKIQSGTRNAVSSMEAGVTQVENGVSLANQAGDSILQIRDSAARVRDVVNDITASIKEQSTVSSDIAKSVERIAQMSEETASAIAHSADAARRLHELSSTLQGAVGRFRIQ</sequence>
<dbReference type="Pfam" id="PF17200">
    <property type="entry name" value="sCache_2"/>
    <property type="match status" value="1"/>
</dbReference>
<dbReference type="GO" id="GO:0006935">
    <property type="term" value="P:chemotaxis"/>
    <property type="evidence" value="ECO:0007669"/>
    <property type="project" value="InterPro"/>
</dbReference>
<dbReference type="SMART" id="SM00283">
    <property type="entry name" value="MA"/>
    <property type="match status" value="1"/>
</dbReference>
<keyword evidence="6 8" id="KW-0807">Transducer</keyword>
<proteinExistence type="inferred from homology"/>
<evidence type="ECO:0000256" key="8">
    <source>
        <dbReference type="PROSITE-ProRule" id="PRU00284"/>
    </source>
</evidence>
<dbReference type="PROSITE" id="PS50111">
    <property type="entry name" value="CHEMOTAXIS_TRANSDUC_2"/>
    <property type="match status" value="1"/>
</dbReference>
<evidence type="ECO:0000259" key="10">
    <source>
        <dbReference type="PROSITE" id="PS50111"/>
    </source>
</evidence>
<evidence type="ECO:0000313" key="11">
    <source>
        <dbReference type="EMBL" id="QEL65496.1"/>
    </source>
</evidence>
<dbReference type="Pfam" id="PF00015">
    <property type="entry name" value="MCPsignal"/>
    <property type="match status" value="1"/>
</dbReference>
<keyword evidence="2" id="KW-1003">Cell membrane</keyword>
<dbReference type="PRINTS" id="PR00260">
    <property type="entry name" value="CHEMTRNSDUCR"/>
</dbReference>
<evidence type="ECO:0000313" key="12">
    <source>
        <dbReference type="Proteomes" id="UP000323671"/>
    </source>
</evidence>
<dbReference type="PANTHER" id="PTHR32089:SF119">
    <property type="entry name" value="METHYL-ACCEPTING CHEMOTAXIS PROTEIN CTPL"/>
    <property type="match status" value="1"/>
</dbReference>
<dbReference type="PANTHER" id="PTHR32089">
    <property type="entry name" value="METHYL-ACCEPTING CHEMOTAXIS PROTEIN MCPB"/>
    <property type="match status" value="1"/>
</dbReference>
<dbReference type="RefSeq" id="WP_054620428.1">
    <property type="nucleotide sequence ID" value="NZ_CP022579.1"/>
</dbReference>
<evidence type="ECO:0000256" key="6">
    <source>
        <dbReference type="ARBA" id="ARBA00023224"/>
    </source>
</evidence>
<dbReference type="InterPro" id="IPR004090">
    <property type="entry name" value="Chemotax_Me-accpt_rcpt"/>
</dbReference>
<evidence type="ECO:0000256" key="7">
    <source>
        <dbReference type="ARBA" id="ARBA00029447"/>
    </source>
</evidence>
<dbReference type="CDD" id="cd17529">
    <property type="entry name" value="HAMP_I"/>
    <property type="match status" value="1"/>
</dbReference>
<comment type="subcellular location">
    <subcellularLocation>
        <location evidence="1">Cell membrane</location>
        <topology evidence="1">Multi-pass membrane protein</topology>
    </subcellularLocation>
</comment>
<keyword evidence="3 9" id="KW-0812">Transmembrane</keyword>
<keyword evidence="12" id="KW-1185">Reference proteome</keyword>
<dbReference type="GO" id="GO:0005886">
    <property type="term" value="C:plasma membrane"/>
    <property type="evidence" value="ECO:0007669"/>
    <property type="project" value="UniProtKB-SubCell"/>
</dbReference>
<dbReference type="GO" id="GO:0004888">
    <property type="term" value="F:transmembrane signaling receptor activity"/>
    <property type="evidence" value="ECO:0007669"/>
    <property type="project" value="InterPro"/>
</dbReference>
<dbReference type="AlphaFoldDB" id="A0A5C1E949"/>
<feature type="transmembrane region" description="Helical" evidence="9">
    <location>
        <begin position="15"/>
        <end position="36"/>
    </location>
</feature>
<evidence type="ECO:0000256" key="1">
    <source>
        <dbReference type="ARBA" id="ARBA00004651"/>
    </source>
</evidence>
<dbReference type="EMBL" id="CP022579">
    <property type="protein sequence ID" value="QEL65496.1"/>
    <property type="molecule type" value="Genomic_DNA"/>
</dbReference>
<evidence type="ECO:0000256" key="3">
    <source>
        <dbReference type="ARBA" id="ARBA00022692"/>
    </source>
</evidence>
<accession>A0A5C1E949</accession>
<gene>
    <name evidence="11" type="primary">mcp</name>
    <name evidence="11" type="ORF">OTERR_20200</name>
</gene>
<dbReference type="CDD" id="cd11386">
    <property type="entry name" value="MCP_signal"/>
    <property type="match status" value="1"/>
</dbReference>
<evidence type="ECO:0000256" key="5">
    <source>
        <dbReference type="ARBA" id="ARBA00023136"/>
    </source>
</evidence>
<dbReference type="Gene3D" id="3.30.450.20">
    <property type="entry name" value="PAS domain"/>
    <property type="match status" value="1"/>
</dbReference>
<dbReference type="SUPFAM" id="SSF58104">
    <property type="entry name" value="Methyl-accepting chemotaxis protein (MCP) signaling domain"/>
    <property type="match status" value="1"/>
</dbReference>
<reference evidence="11 12" key="1">
    <citation type="submission" date="2017-07" db="EMBL/GenBank/DDBJ databases">
        <title>Complete genome sequence of Oryzomicrobium terrae TPP412.</title>
        <authorList>
            <person name="Chiu L.-W."/>
            <person name="Lo K.-J."/>
            <person name="Tsai Y.-M."/>
            <person name="Lin S.-S."/>
            <person name="Kuo C.-H."/>
            <person name="Liu C.-T."/>
        </authorList>
    </citation>
    <scope>NUCLEOTIDE SEQUENCE [LARGE SCALE GENOMIC DNA]</scope>
    <source>
        <strain evidence="11 12">TPP412</strain>
    </source>
</reference>
<dbReference type="InterPro" id="IPR004089">
    <property type="entry name" value="MCPsignal_dom"/>
</dbReference>
<evidence type="ECO:0000256" key="4">
    <source>
        <dbReference type="ARBA" id="ARBA00022989"/>
    </source>
</evidence>
<keyword evidence="4 9" id="KW-1133">Transmembrane helix</keyword>
<evidence type="ECO:0000256" key="2">
    <source>
        <dbReference type="ARBA" id="ARBA00022475"/>
    </source>
</evidence>
<dbReference type="Proteomes" id="UP000323671">
    <property type="component" value="Chromosome"/>
</dbReference>